<dbReference type="CDD" id="cd02440">
    <property type="entry name" value="AdoMet_MTases"/>
    <property type="match status" value="1"/>
</dbReference>
<protein>
    <submittedName>
        <fullName evidence="1">Methyltransferase domain-containing protein</fullName>
    </submittedName>
</protein>
<sequence>MANKAHFIVADAALFHLKINFDLIFAKDVIEHIKDDVLFLRKLSSLLKNTGVIILSTQNAFSLNFLIEGFLKRALSNENWCGWDPTHLRFYTPWSLKRKAEVASLEISKYYGSYHIPYRFITSIIYHKVQERRAFHILDKYYNKFPFNISGWALICEIKKRK</sequence>
<evidence type="ECO:0000313" key="1">
    <source>
        <dbReference type="EMBL" id="HGU53463.1"/>
    </source>
</evidence>
<proteinExistence type="predicted"/>
<dbReference type="InterPro" id="IPR029063">
    <property type="entry name" value="SAM-dependent_MTases_sf"/>
</dbReference>
<organism evidence="1">
    <name type="scientific">Fervidobacterium pennivorans</name>
    <dbReference type="NCBI Taxonomy" id="93466"/>
    <lineage>
        <taxon>Bacteria</taxon>
        <taxon>Thermotogati</taxon>
        <taxon>Thermotogota</taxon>
        <taxon>Thermotogae</taxon>
        <taxon>Thermotogales</taxon>
        <taxon>Fervidobacteriaceae</taxon>
        <taxon>Fervidobacterium</taxon>
    </lineage>
</organism>
<accession>A0A7V4NFC3</accession>
<gene>
    <name evidence="1" type="ORF">ENT78_08105</name>
</gene>
<dbReference type="AlphaFoldDB" id="A0A7V4NFC3"/>
<dbReference type="Pfam" id="PF13489">
    <property type="entry name" value="Methyltransf_23"/>
    <property type="match status" value="1"/>
</dbReference>
<keyword evidence="1" id="KW-0808">Transferase</keyword>
<dbReference type="GO" id="GO:0032259">
    <property type="term" value="P:methylation"/>
    <property type="evidence" value="ECO:0007669"/>
    <property type="project" value="UniProtKB-KW"/>
</dbReference>
<comment type="caution">
    <text evidence="1">The sequence shown here is derived from an EMBL/GenBank/DDBJ whole genome shotgun (WGS) entry which is preliminary data.</text>
</comment>
<keyword evidence="1" id="KW-0489">Methyltransferase</keyword>
<dbReference type="GO" id="GO:0008168">
    <property type="term" value="F:methyltransferase activity"/>
    <property type="evidence" value="ECO:0007669"/>
    <property type="project" value="UniProtKB-KW"/>
</dbReference>
<dbReference type="Gene3D" id="3.40.50.150">
    <property type="entry name" value="Vaccinia Virus protein VP39"/>
    <property type="match status" value="1"/>
</dbReference>
<name>A0A7V4NFC3_FERPE</name>
<dbReference type="SUPFAM" id="SSF53335">
    <property type="entry name" value="S-adenosyl-L-methionine-dependent methyltransferases"/>
    <property type="match status" value="1"/>
</dbReference>
<reference evidence="1" key="1">
    <citation type="journal article" date="2020" name="mSystems">
        <title>Genome- and Community-Level Interaction Insights into Carbon Utilization and Element Cycling Functions of Hydrothermarchaeota in Hydrothermal Sediment.</title>
        <authorList>
            <person name="Zhou Z."/>
            <person name="Liu Y."/>
            <person name="Xu W."/>
            <person name="Pan J."/>
            <person name="Luo Z.H."/>
            <person name="Li M."/>
        </authorList>
    </citation>
    <scope>NUCLEOTIDE SEQUENCE [LARGE SCALE GENOMIC DNA]</scope>
    <source>
        <strain evidence="1">SpSt-61</strain>
    </source>
</reference>
<dbReference type="EMBL" id="DSZZ01000377">
    <property type="protein sequence ID" value="HGU53463.1"/>
    <property type="molecule type" value="Genomic_DNA"/>
</dbReference>